<gene>
    <name evidence="2" type="ORF">FO059_11905</name>
</gene>
<dbReference type="KEGG" id="toy:FO059_11905"/>
<reference evidence="2 3" key="2">
    <citation type="submission" date="2019-07" db="EMBL/GenBank/DDBJ databases">
        <authorList>
            <person name="Huang Y."/>
        </authorList>
    </citation>
    <scope>NUCLEOTIDE SEQUENCE [LARGE SCALE GENOMIC DNA]</scope>
    <source>
        <strain evidence="2 3">HY188</strain>
    </source>
</reference>
<feature type="compositionally biased region" description="Low complexity" evidence="1">
    <location>
        <begin position="122"/>
        <end position="142"/>
    </location>
</feature>
<organism evidence="2 3">
    <name type="scientific">Tomitella fengzijianii</name>
    <dbReference type="NCBI Taxonomy" id="2597660"/>
    <lineage>
        <taxon>Bacteria</taxon>
        <taxon>Bacillati</taxon>
        <taxon>Actinomycetota</taxon>
        <taxon>Actinomycetes</taxon>
        <taxon>Mycobacteriales</taxon>
        <taxon>Tomitella</taxon>
    </lineage>
</organism>
<evidence type="ECO:0000313" key="3">
    <source>
        <dbReference type="Proteomes" id="UP000317344"/>
    </source>
</evidence>
<accession>A0A516X495</accession>
<reference evidence="2 3" key="1">
    <citation type="submission" date="2019-07" db="EMBL/GenBank/DDBJ databases">
        <title>Tomitella cavernea sp. nov., an actinomycete isolated from soil.</title>
        <authorList>
            <person name="Cheng J."/>
        </authorList>
    </citation>
    <scope>NUCLEOTIDE SEQUENCE [LARGE SCALE GENOMIC DNA]</scope>
    <source>
        <strain evidence="2 3">HY188</strain>
    </source>
</reference>
<proteinExistence type="predicted"/>
<sequence>MTESEYSTRGHGAEGAAAQISDEVREALASFLGAVTPLVAQISPGPGAPEATCTWCPLCALVALSKGEQHPLLTALGTQGVALLTALRDLLADSLRNHDAADHDAANYGTTGHGTTGHGAAGHDAASDGAAAGRQAQGGTDDTGAPEEEPARRAPRFEPIAVTVEAPPGEGMT</sequence>
<evidence type="ECO:0000256" key="1">
    <source>
        <dbReference type="SAM" id="MobiDB-lite"/>
    </source>
</evidence>
<evidence type="ECO:0000313" key="2">
    <source>
        <dbReference type="EMBL" id="QDQ97887.1"/>
    </source>
</evidence>
<dbReference type="Proteomes" id="UP000317344">
    <property type="component" value="Chromosome"/>
</dbReference>
<keyword evidence="3" id="KW-1185">Reference proteome</keyword>
<feature type="compositionally biased region" description="Gly residues" evidence="1">
    <location>
        <begin position="111"/>
        <end position="120"/>
    </location>
</feature>
<feature type="region of interest" description="Disordered" evidence="1">
    <location>
        <begin position="106"/>
        <end position="173"/>
    </location>
</feature>
<dbReference type="OrthoDB" id="4558606at2"/>
<dbReference type="EMBL" id="CP041765">
    <property type="protein sequence ID" value="QDQ97887.1"/>
    <property type="molecule type" value="Genomic_DNA"/>
</dbReference>
<protein>
    <submittedName>
        <fullName evidence="2">Uncharacterized protein</fullName>
    </submittedName>
</protein>
<dbReference type="AlphaFoldDB" id="A0A516X495"/>
<name>A0A516X495_9ACTN</name>
<dbReference type="RefSeq" id="WP_143909021.1">
    <property type="nucleotide sequence ID" value="NZ_CP041765.1"/>
</dbReference>